<dbReference type="GO" id="GO:0008276">
    <property type="term" value="F:protein methyltransferase activity"/>
    <property type="evidence" value="ECO:0007669"/>
    <property type="project" value="InterPro"/>
</dbReference>
<dbReference type="AlphaFoldDB" id="A0A1T4LRW3"/>
<dbReference type="Gene3D" id="3.40.1010.10">
    <property type="entry name" value="Cobalt-precorrin-4 Transmethylase, Domain 1"/>
    <property type="match status" value="1"/>
</dbReference>
<evidence type="ECO:0000313" key="8">
    <source>
        <dbReference type="Proteomes" id="UP000189933"/>
    </source>
</evidence>
<dbReference type="InterPro" id="IPR050714">
    <property type="entry name" value="Cobalamin_biosynth_MTase"/>
</dbReference>
<proteinExistence type="predicted"/>
<evidence type="ECO:0000256" key="4">
    <source>
        <dbReference type="ARBA" id="ARBA00022679"/>
    </source>
</evidence>
<accession>A0A1T4LRW3</accession>
<dbReference type="NCBIfam" id="TIGR02469">
    <property type="entry name" value="CbiT"/>
    <property type="match status" value="1"/>
</dbReference>
<dbReference type="PANTHER" id="PTHR43182">
    <property type="entry name" value="COBALT-PRECORRIN-6B C(15)-METHYLTRANSFERASE (DECARBOXYLATING)"/>
    <property type="match status" value="1"/>
</dbReference>
<dbReference type="InterPro" id="IPR014777">
    <property type="entry name" value="4pyrrole_Mease_sub1"/>
</dbReference>
<dbReference type="SUPFAM" id="SSF53790">
    <property type="entry name" value="Tetrapyrrole methylase"/>
    <property type="match status" value="1"/>
</dbReference>
<evidence type="ECO:0000256" key="3">
    <source>
        <dbReference type="ARBA" id="ARBA00022603"/>
    </source>
</evidence>
<keyword evidence="3 7" id="KW-0489">Methyltransferase</keyword>
<dbReference type="Gene3D" id="3.30.950.10">
    <property type="entry name" value="Methyltransferase, Cobalt-precorrin-4 Transmethylase, Domain 2"/>
    <property type="match status" value="1"/>
</dbReference>
<keyword evidence="4 7" id="KW-0808">Transferase</keyword>
<feature type="domain" description="Tetrapyrrole methylase" evidence="6">
    <location>
        <begin position="10"/>
        <end position="198"/>
    </location>
</feature>
<dbReference type="Pfam" id="PF00590">
    <property type="entry name" value="TP_methylase"/>
    <property type="match status" value="1"/>
</dbReference>
<dbReference type="OrthoDB" id="9780707at2"/>
<evidence type="ECO:0000259" key="6">
    <source>
        <dbReference type="Pfam" id="PF00590"/>
    </source>
</evidence>
<keyword evidence="2" id="KW-0169">Cobalamin biosynthesis</keyword>
<name>A0A1T4LRW3_9FIRM</name>
<evidence type="ECO:0000256" key="5">
    <source>
        <dbReference type="ARBA" id="ARBA00022691"/>
    </source>
</evidence>
<dbReference type="InterPro" id="IPR035996">
    <property type="entry name" value="4pyrrol_Methylase_sf"/>
</dbReference>
<dbReference type="InterPro" id="IPR006365">
    <property type="entry name" value="Cbl_synth_CobL"/>
</dbReference>
<sequence length="417" mass="47089">MTKQKSSIKLVGLGPGNPAFIFPAYKDLIKTADIILGGKRQLDLILPFLEKKTDLWLIDRNFREVLNKLKNLQHQNIVIVASGDPGFFGILNTIKKYCSEFELEVYPNISSAQWALAKLGWSWEEVKWFSIHGRELHTAMQSLPSSGKIGILTDPRIKPQQLATELKFRGWSEADFILARNLTLPDEELVIFHLEELANLDDFKNDILLAYLPQKNSKFWPYQSPGIPEHLFITGKPPITKAETRALIISKSYLEPGLTIWEIGTGTGSITIEAALFSPGSQVYTADPRPESEQLLKANQQRFNCNNIHFYQGFAPEICHSWPSPHRVIIGGHGGKLDKILEYVHERLLPAGRLVISATQLKTAATAWDFFHGNQYQEIEAIQLQVNRMRSGPGCSQLWDVQNPCFIISGRKKSESD</sequence>
<dbReference type="GO" id="GO:0032259">
    <property type="term" value="P:methylation"/>
    <property type="evidence" value="ECO:0007669"/>
    <property type="project" value="UniProtKB-KW"/>
</dbReference>
<dbReference type="InterPro" id="IPR000878">
    <property type="entry name" value="4pyrrol_Mease"/>
</dbReference>
<dbReference type="InterPro" id="IPR012818">
    <property type="entry name" value="CbiE"/>
</dbReference>
<dbReference type="CDD" id="cd02440">
    <property type="entry name" value="AdoMet_MTases"/>
    <property type="match status" value="1"/>
</dbReference>
<dbReference type="EMBL" id="FUXM01000002">
    <property type="protein sequence ID" value="SJZ57356.1"/>
    <property type="molecule type" value="Genomic_DNA"/>
</dbReference>
<keyword evidence="8" id="KW-1185">Reference proteome</keyword>
<protein>
    <submittedName>
        <fullName evidence="7">Precorrin-6Y C5,15-methyltransferase (Decarboxylating)</fullName>
    </submittedName>
</protein>
<keyword evidence="5" id="KW-0949">S-adenosyl-L-methionine</keyword>
<evidence type="ECO:0000256" key="1">
    <source>
        <dbReference type="ARBA" id="ARBA00004953"/>
    </source>
</evidence>
<reference evidence="8" key="1">
    <citation type="submission" date="2017-02" db="EMBL/GenBank/DDBJ databases">
        <authorList>
            <person name="Varghese N."/>
            <person name="Submissions S."/>
        </authorList>
    </citation>
    <scope>NUCLEOTIDE SEQUENCE [LARGE SCALE GENOMIC DNA]</scope>
    <source>
        <strain evidence="8">DSM 16521</strain>
    </source>
</reference>
<organism evidence="7 8">
    <name type="scientific">Carboxydocella sporoproducens DSM 16521</name>
    <dbReference type="NCBI Taxonomy" id="1121270"/>
    <lineage>
        <taxon>Bacteria</taxon>
        <taxon>Bacillati</taxon>
        <taxon>Bacillota</taxon>
        <taxon>Clostridia</taxon>
        <taxon>Eubacteriales</taxon>
        <taxon>Clostridiales Family XVI. Incertae Sedis</taxon>
        <taxon>Carboxydocella</taxon>
    </lineage>
</organism>
<dbReference type="RefSeq" id="WP_078664428.1">
    <property type="nucleotide sequence ID" value="NZ_FUXM01000002.1"/>
</dbReference>
<dbReference type="InterPro" id="IPR014008">
    <property type="entry name" value="Cbl_synth_MTase_CbiT"/>
</dbReference>
<dbReference type="GO" id="GO:0009236">
    <property type="term" value="P:cobalamin biosynthetic process"/>
    <property type="evidence" value="ECO:0007669"/>
    <property type="project" value="UniProtKB-UniPathway"/>
</dbReference>
<dbReference type="SUPFAM" id="SSF53335">
    <property type="entry name" value="S-adenosyl-L-methionine-dependent methyltransferases"/>
    <property type="match status" value="1"/>
</dbReference>
<dbReference type="InterPro" id="IPR029063">
    <property type="entry name" value="SAM-dependent_MTases_sf"/>
</dbReference>
<dbReference type="UniPathway" id="UPA00148"/>
<comment type="pathway">
    <text evidence="1">Cofactor biosynthesis; adenosylcobalamin biosynthesis.</text>
</comment>
<gene>
    <name evidence="7" type="ORF">SAMN02745885_00274</name>
</gene>
<dbReference type="NCBIfam" id="TIGR02467">
    <property type="entry name" value="CbiE"/>
    <property type="match status" value="1"/>
</dbReference>
<evidence type="ECO:0000313" key="7">
    <source>
        <dbReference type="EMBL" id="SJZ57356.1"/>
    </source>
</evidence>
<dbReference type="Gene3D" id="3.40.50.150">
    <property type="entry name" value="Vaccinia Virus protein VP39"/>
    <property type="match status" value="1"/>
</dbReference>
<dbReference type="CDD" id="cd11644">
    <property type="entry name" value="Precorrin-6Y-MT"/>
    <property type="match status" value="1"/>
</dbReference>
<dbReference type="InterPro" id="IPR014776">
    <property type="entry name" value="4pyrrole_Mease_sub2"/>
</dbReference>
<dbReference type="PIRSF" id="PIRSF036428">
    <property type="entry name" value="CobL"/>
    <property type="match status" value="1"/>
</dbReference>
<dbReference type="PANTHER" id="PTHR43182:SF1">
    <property type="entry name" value="COBALT-PRECORRIN-7 C(5)-METHYLTRANSFERASE"/>
    <property type="match status" value="1"/>
</dbReference>
<evidence type="ECO:0000256" key="2">
    <source>
        <dbReference type="ARBA" id="ARBA00022573"/>
    </source>
</evidence>
<dbReference type="Proteomes" id="UP000189933">
    <property type="component" value="Unassembled WGS sequence"/>
</dbReference>